<dbReference type="PROSITE" id="PS50043">
    <property type="entry name" value="HTH_LUXR_2"/>
    <property type="match status" value="1"/>
</dbReference>
<dbReference type="Pfam" id="PF00196">
    <property type="entry name" value="GerE"/>
    <property type="match status" value="1"/>
</dbReference>
<dbReference type="PRINTS" id="PR00038">
    <property type="entry name" value="HTHLUXR"/>
</dbReference>
<dbReference type="EMBL" id="JBHYPX010000045">
    <property type="protein sequence ID" value="MFE1354583.1"/>
    <property type="molecule type" value="Genomic_DNA"/>
</dbReference>
<protein>
    <submittedName>
        <fullName evidence="4">LuxR C-terminal-related transcriptional regulator</fullName>
    </submittedName>
</protein>
<evidence type="ECO:0000313" key="4">
    <source>
        <dbReference type="EMBL" id="MFE1354583.1"/>
    </source>
</evidence>
<accession>A0ABW6GP99</accession>
<sequence length="808" mass="83789">MTSTETRAAAATAAPRRPRTGAPAARPPAAAPFPVETVGRADELAEVLAALERPDVAGVLLSGAPGIGKSRLARDTALAHRARTGATTGRITPEPGEDWADGLRRWTDRAARTGAPALLLLDGGRHDPDERDLARLARALAGTNAKALVTSRRPGAPEGFAHRSVPPLPVPLDCCALDVAALTAVPSVRLFEACLRTLNPGFRIGRHDQLAVARTCVELHGNPGAIGLAARIAALEGPEVLWSALDGTLPDRPPHAPDGLARLLDAYGPDDTGPEAARGLGRTERRLLACAREFSGGAGPESLRRISGVGLDEYPAALEALLARHLLTLSALPSGRLDGYTRTRLHLPFGRRSHRSDEPAEELPDVRLAHARHHARLAGAAARLMTDGPQARGITAFRSEERNIRRALDTLIAAGLAEEALDLAELSRAYHYATGTPFDWPAALASLGGPGADPASRCRAALLTAEAAVRDGEPEAALAILDGAGFGGAGLGGAGHGGAGHEGPVDAEFTVRAGHLRGLALTPSRPEEGLALLHLAVERGADGGHPARRRLLDTALAEFLHRSADTAAALATRALAEATRARDTTVAGLALLHLSAFAAAGRTADPAHYLDRALAALRPLGAPAVLGALLALTGSPLLPGPAARTTATARTLGCFHAVRGQLFDDPTEPDFTVGRAERRLLPGDRGSLAAMAAGAELALPDLIREFAAFRQAGPATAAAASATAASAAPPDGAPLTPLTTLTTLTARQGEVAGLIAEGLSNKQIARQLAISEWTVVNHIREIMRRLGCSSRVAIAGWIHRTAPGPRRD</sequence>
<name>A0ABW6GP99_9ACTN</name>
<dbReference type="RefSeq" id="WP_380318495.1">
    <property type="nucleotide sequence ID" value="NZ_JBHYPW010000006.1"/>
</dbReference>
<dbReference type="SMART" id="SM00421">
    <property type="entry name" value="HTH_LUXR"/>
    <property type="match status" value="1"/>
</dbReference>
<dbReference type="InterPro" id="IPR039420">
    <property type="entry name" value="WalR-like"/>
</dbReference>
<dbReference type="PANTHER" id="PTHR43214:SF43">
    <property type="entry name" value="TWO-COMPONENT RESPONSE REGULATOR"/>
    <property type="match status" value="1"/>
</dbReference>
<proteinExistence type="predicted"/>
<dbReference type="Gene3D" id="1.10.10.10">
    <property type="entry name" value="Winged helix-like DNA-binding domain superfamily/Winged helix DNA-binding domain"/>
    <property type="match status" value="1"/>
</dbReference>
<dbReference type="Gene3D" id="3.40.50.300">
    <property type="entry name" value="P-loop containing nucleotide triphosphate hydrolases"/>
    <property type="match status" value="1"/>
</dbReference>
<keyword evidence="1" id="KW-0238">DNA-binding</keyword>
<dbReference type="PANTHER" id="PTHR43214">
    <property type="entry name" value="TWO-COMPONENT RESPONSE REGULATOR"/>
    <property type="match status" value="1"/>
</dbReference>
<keyword evidence="5" id="KW-1185">Reference proteome</keyword>
<dbReference type="InterPro" id="IPR000792">
    <property type="entry name" value="Tscrpt_reg_LuxR_C"/>
</dbReference>
<evidence type="ECO:0000313" key="5">
    <source>
        <dbReference type="Proteomes" id="UP001599542"/>
    </source>
</evidence>
<dbReference type="InterPro" id="IPR036388">
    <property type="entry name" value="WH-like_DNA-bd_sf"/>
</dbReference>
<organism evidence="4 5">
    <name type="scientific">Kitasatospora phosalacinea</name>
    <dbReference type="NCBI Taxonomy" id="2065"/>
    <lineage>
        <taxon>Bacteria</taxon>
        <taxon>Bacillati</taxon>
        <taxon>Actinomycetota</taxon>
        <taxon>Actinomycetes</taxon>
        <taxon>Kitasatosporales</taxon>
        <taxon>Streptomycetaceae</taxon>
        <taxon>Kitasatospora</taxon>
    </lineage>
</organism>
<comment type="caution">
    <text evidence="4">The sequence shown here is derived from an EMBL/GenBank/DDBJ whole genome shotgun (WGS) entry which is preliminary data.</text>
</comment>
<feature type="domain" description="HTH luxR-type" evidence="3">
    <location>
        <begin position="737"/>
        <end position="802"/>
    </location>
</feature>
<dbReference type="SUPFAM" id="SSF52540">
    <property type="entry name" value="P-loop containing nucleoside triphosphate hydrolases"/>
    <property type="match status" value="1"/>
</dbReference>
<feature type="region of interest" description="Disordered" evidence="2">
    <location>
        <begin position="1"/>
        <end position="35"/>
    </location>
</feature>
<evidence type="ECO:0000259" key="3">
    <source>
        <dbReference type="PROSITE" id="PS50043"/>
    </source>
</evidence>
<dbReference type="InterPro" id="IPR027417">
    <property type="entry name" value="P-loop_NTPase"/>
</dbReference>
<dbReference type="SUPFAM" id="SSF46894">
    <property type="entry name" value="C-terminal effector domain of the bipartite response regulators"/>
    <property type="match status" value="1"/>
</dbReference>
<dbReference type="CDD" id="cd06170">
    <property type="entry name" value="LuxR_C_like"/>
    <property type="match status" value="1"/>
</dbReference>
<evidence type="ECO:0000256" key="1">
    <source>
        <dbReference type="ARBA" id="ARBA00023125"/>
    </source>
</evidence>
<feature type="region of interest" description="Disordered" evidence="2">
    <location>
        <begin position="81"/>
        <end position="100"/>
    </location>
</feature>
<reference evidence="4 5" key="1">
    <citation type="submission" date="2024-09" db="EMBL/GenBank/DDBJ databases">
        <title>The Natural Products Discovery Center: Release of the First 8490 Sequenced Strains for Exploring Actinobacteria Biosynthetic Diversity.</title>
        <authorList>
            <person name="Kalkreuter E."/>
            <person name="Kautsar S.A."/>
            <person name="Yang D."/>
            <person name="Bader C.D."/>
            <person name="Teijaro C.N."/>
            <person name="Fluegel L."/>
            <person name="Davis C.M."/>
            <person name="Simpson J.R."/>
            <person name="Lauterbach L."/>
            <person name="Steele A.D."/>
            <person name="Gui C."/>
            <person name="Meng S."/>
            <person name="Li G."/>
            <person name="Viehrig K."/>
            <person name="Ye F."/>
            <person name="Su P."/>
            <person name="Kiefer A.F."/>
            <person name="Nichols A."/>
            <person name="Cepeda A.J."/>
            <person name="Yan W."/>
            <person name="Fan B."/>
            <person name="Jiang Y."/>
            <person name="Adhikari A."/>
            <person name="Zheng C.-J."/>
            <person name="Schuster L."/>
            <person name="Cowan T.M."/>
            <person name="Smanski M.J."/>
            <person name="Chevrette M.G."/>
            <person name="De Carvalho L.P.S."/>
            <person name="Shen B."/>
        </authorList>
    </citation>
    <scope>NUCLEOTIDE SEQUENCE [LARGE SCALE GENOMIC DNA]</scope>
    <source>
        <strain evidence="4 5">NPDC058753</strain>
    </source>
</reference>
<dbReference type="InterPro" id="IPR016032">
    <property type="entry name" value="Sig_transdc_resp-reg_C-effctor"/>
</dbReference>
<dbReference type="Proteomes" id="UP001599542">
    <property type="component" value="Unassembled WGS sequence"/>
</dbReference>
<evidence type="ECO:0000256" key="2">
    <source>
        <dbReference type="SAM" id="MobiDB-lite"/>
    </source>
</evidence>
<feature type="compositionally biased region" description="Low complexity" evidence="2">
    <location>
        <begin position="1"/>
        <end position="24"/>
    </location>
</feature>
<gene>
    <name evidence="4" type="ORF">ACFW6T_21580</name>
</gene>